<proteinExistence type="predicted"/>
<gene>
    <name evidence="1" type="ORF">B2O45_23390</name>
</gene>
<evidence type="ECO:0000313" key="1">
    <source>
        <dbReference type="EMBL" id="EBR5103075.1"/>
    </source>
</evidence>
<reference evidence="1" key="1">
    <citation type="submission" date="2018-07" db="EMBL/GenBank/DDBJ databases">
        <authorList>
            <consortium name="PulseNet: The National Subtyping Network for Foodborne Disease Surveillance"/>
            <person name="Tarr C.L."/>
            <person name="Trees E."/>
            <person name="Katz L.S."/>
            <person name="Carleton-Romer H.A."/>
            <person name="Stroika S."/>
            <person name="Kucerova Z."/>
            <person name="Roache K.F."/>
            <person name="Sabol A.L."/>
            <person name="Besser J."/>
            <person name="Gerner-Smidt P."/>
        </authorList>
    </citation>
    <scope>NUCLEOTIDE SEQUENCE</scope>
    <source>
        <strain evidence="1">PNUSAS007347</strain>
    </source>
</reference>
<organism evidence="1">
    <name type="scientific">Salmonella enterica</name>
    <name type="common">Salmonella choleraesuis</name>
    <dbReference type="NCBI Taxonomy" id="28901"/>
    <lineage>
        <taxon>Bacteria</taxon>
        <taxon>Pseudomonadati</taxon>
        <taxon>Pseudomonadota</taxon>
        <taxon>Gammaproteobacteria</taxon>
        <taxon>Enterobacterales</taxon>
        <taxon>Enterobacteriaceae</taxon>
        <taxon>Salmonella</taxon>
    </lineage>
</organism>
<comment type="caution">
    <text evidence="1">The sequence shown here is derived from an EMBL/GenBank/DDBJ whole genome shotgun (WGS) entry which is preliminary data.</text>
</comment>
<sequence>MIWYRQCWRRPSLYIDLCKCLNLICSIQHQMKVNLWTKNNCRPWLTNWPKISKPLTISTSSIDC</sequence>
<dbReference type="EMBL" id="AAGSMQ010000029">
    <property type="protein sequence ID" value="EBR5103075.1"/>
    <property type="molecule type" value="Genomic_DNA"/>
</dbReference>
<accession>A0A5U7RZE4</accession>
<dbReference type="AlphaFoldDB" id="A0A5U7RZE4"/>
<name>A0A5U7RZE4_SALER</name>
<protein>
    <submittedName>
        <fullName evidence="1">Uncharacterized protein</fullName>
    </submittedName>
</protein>